<reference evidence="1 2" key="1">
    <citation type="submission" date="2020-04" db="EMBL/GenBank/DDBJ databases">
        <title>Draft genome of Pyxidicoccus fallax type strain.</title>
        <authorList>
            <person name="Whitworth D.E."/>
        </authorList>
    </citation>
    <scope>NUCLEOTIDE SEQUENCE [LARGE SCALE GENOMIC DNA]</scope>
    <source>
        <strain evidence="1 2">DSM 14698</strain>
    </source>
</reference>
<dbReference type="SUPFAM" id="SSF48371">
    <property type="entry name" value="ARM repeat"/>
    <property type="match status" value="1"/>
</dbReference>
<comment type="caution">
    <text evidence="1">The sequence shown here is derived from an EMBL/GenBank/DDBJ whole genome shotgun (WGS) entry which is preliminary data.</text>
</comment>
<dbReference type="InterPro" id="IPR016024">
    <property type="entry name" value="ARM-type_fold"/>
</dbReference>
<evidence type="ECO:0000313" key="1">
    <source>
        <dbReference type="EMBL" id="NMO13795.1"/>
    </source>
</evidence>
<dbReference type="InterPro" id="IPR011989">
    <property type="entry name" value="ARM-like"/>
</dbReference>
<accession>A0A848LAB3</accession>
<dbReference type="RefSeq" id="WP_169343080.1">
    <property type="nucleotide sequence ID" value="NZ_JABBJJ010000008.1"/>
</dbReference>
<name>A0A848LAB3_9BACT</name>
<dbReference type="AlphaFoldDB" id="A0A848LAB3"/>
<proteinExistence type="predicted"/>
<sequence length="582" mass="66226">MNSDSASTLLLEEYYATGDARFVEELFRSRSERKLQAFAERWYGDARPFARQALLRYIDDGCDRPGHRALVKALFKRAEAKEDDEVMGHFLVAFDRLARRELHKFTSWDWRTRQPTEDWALGWDPTVPPRAKRQGTYKSPKRSKEGYILYRPLPRFSRATRQYLQRRAWRYFRKKKNGGNVARYASAIRPVLALYQDEHLSKPERLIDAWGLMHALYHGSPVLVREPKGITVADGHTLADLQPAPFCPEAWRGCRDALLDLLTTARSRTVRTFCVEVLKREYAQELRGLTLGQLRPLLDSAHEEVQGFAVELLQSASGLERVPVKEWLSLLEINHPVALPLLCELVEKTVAPERLTLFQCLELACARAAPVAELGLRWAKGKRIASADDLGFLLRLTRAEAPSVRAEGIDWVCQLLPRFDAAKPELVRELLDARHADVRARALELMEKEARFGDSPVLWTAMSESPYDDVREALLRSLAKKEKAFTPQSLQHLWATAVLAVHRGGRTRQLATNQLAERVIREPDEAEALLPILGFALRSIRAPERRSALASLSRVAFQRPALRDALSRVLPELKLVGDEVTS</sequence>
<protein>
    <submittedName>
        <fullName evidence="1">Uncharacterized protein</fullName>
    </submittedName>
</protein>
<evidence type="ECO:0000313" key="2">
    <source>
        <dbReference type="Proteomes" id="UP000518300"/>
    </source>
</evidence>
<dbReference type="Gene3D" id="1.25.10.10">
    <property type="entry name" value="Leucine-rich Repeat Variant"/>
    <property type="match status" value="1"/>
</dbReference>
<dbReference type="EMBL" id="JABBJJ010000008">
    <property type="protein sequence ID" value="NMO13795.1"/>
    <property type="molecule type" value="Genomic_DNA"/>
</dbReference>
<organism evidence="1 2">
    <name type="scientific">Pyxidicoccus fallax</name>
    <dbReference type="NCBI Taxonomy" id="394095"/>
    <lineage>
        <taxon>Bacteria</taxon>
        <taxon>Pseudomonadati</taxon>
        <taxon>Myxococcota</taxon>
        <taxon>Myxococcia</taxon>
        <taxon>Myxococcales</taxon>
        <taxon>Cystobacterineae</taxon>
        <taxon>Myxococcaceae</taxon>
        <taxon>Pyxidicoccus</taxon>
    </lineage>
</organism>
<gene>
    <name evidence="1" type="ORF">HG543_02815</name>
</gene>
<dbReference type="Proteomes" id="UP000518300">
    <property type="component" value="Unassembled WGS sequence"/>
</dbReference>
<keyword evidence="2" id="KW-1185">Reference proteome</keyword>